<evidence type="ECO:0000313" key="2">
    <source>
        <dbReference type="EMBL" id="GHO56299.1"/>
    </source>
</evidence>
<dbReference type="EMBL" id="BNJG01000002">
    <property type="protein sequence ID" value="GHO56299.1"/>
    <property type="molecule type" value="Genomic_DNA"/>
</dbReference>
<dbReference type="InterPro" id="IPR029063">
    <property type="entry name" value="SAM-dependent_MTases_sf"/>
</dbReference>
<organism evidence="2 3">
    <name type="scientific">Ktedonobacter robiniae</name>
    <dbReference type="NCBI Taxonomy" id="2778365"/>
    <lineage>
        <taxon>Bacteria</taxon>
        <taxon>Bacillati</taxon>
        <taxon>Chloroflexota</taxon>
        <taxon>Ktedonobacteria</taxon>
        <taxon>Ktedonobacterales</taxon>
        <taxon>Ktedonobacteraceae</taxon>
        <taxon>Ktedonobacter</taxon>
    </lineage>
</organism>
<evidence type="ECO:0000313" key="3">
    <source>
        <dbReference type="Proteomes" id="UP000654345"/>
    </source>
</evidence>
<dbReference type="PANTHER" id="PTHR43861">
    <property type="entry name" value="TRANS-ACONITATE 2-METHYLTRANSFERASE-RELATED"/>
    <property type="match status" value="1"/>
</dbReference>
<sequence>MVQASYNDIAQWYDQFLRERPIYTEVILPSLLALVGEVDGEVICDLACGQGWVARELARRGAQVTGLDLAPNLLALAQRYEEQEPLGIEYIQGDAQRAEELSDNQFTGCICVMALINIPDLQATFQSIRRILKPGGWLVFAIPHPCFETPHAQWTSLSDPEHPLGRIVTGYFDERQWFSSNPDGVRSRVGDYHRMLSTYLNQLATAGFTLERVLEPGPSTRQAERVPGNREVPTLLLIRAHLSDSLQAENVSCG</sequence>
<dbReference type="PANTHER" id="PTHR43861:SF1">
    <property type="entry name" value="TRANS-ACONITATE 2-METHYLTRANSFERASE"/>
    <property type="match status" value="1"/>
</dbReference>
<dbReference type="SUPFAM" id="SSF53335">
    <property type="entry name" value="S-adenosyl-L-methionine-dependent methyltransferases"/>
    <property type="match status" value="1"/>
</dbReference>
<reference evidence="2 3" key="1">
    <citation type="journal article" date="2021" name="Int. J. Syst. Evol. Microbiol.">
        <title>Reticulibacter mediterranei gen. nov., sp. nov., within the new family Reticulibacteraceae fam. nov., and Ktedonospora formicarum gen. nov., sp. nov., Ktedonobacter robiniae sp. nov., Dictyobacter formicarum sp. nov. and Dictyobacter arantiisoli sp. nov., belonging to the class Ktedonobacteria.</title>
        <authorList>
            <person name="Yabe S."/>
            <person name="Zheng Y."/>
            <person name="Wang C.M."/>
            <person name="Sakai Y."/>
            <person name="Abe K."/>
            <person name="Yokota A."/>
            <person name="Donadio S."/>
            <person name="Cavaletti L."/>
            <person name="Monciardini P."/>
        </authorList>
    </citation>
    <scope>NUCLEOTIDE SEQUENCE [LARGE SCALE GENOMIC DNA]</scope>
    <source>
        <strain evidence="2 3">SOSP1-30</strain>
    </source>
</reference>
<keyword evidence="2" id="KW-0489">Methyltransferase</keyword>
<dbReference type="GO" id="GO:0032259">
    <property type="term" value="P:methylation"/>
    <property type="evidence" value="ECO:0007669"/>
    <property type="project" value="UniProtKB-KW"/>
</dbReference>
<comment type="caution">
    <text evidence="2">The sequence shown here is derived from an EMBL/GenBank/DDBJ whole genome shotgun (WGS) entry which is preliminary data.</text>
</comment>
<proteinExistence type="predicted"/>
<dbReference type="Gene3D" id="3.40.50.150">
    <property type="entry name" value="Vaccinia Virus protein VP39"/>
    <property type="match status" value="1"/>
</dbReference>
<keyword evidence="3" id="KW-1185">Reference proteome</keyword>
<protein>
    <submittedName>
        <fullName evidence="2">Methyltransferase</fullName>
    </submittedName>
</protein>
<evidence type="ECO:0000259" key="1">
    <source>
        <dbReference type="Pfam" id="PF08241"/>
    </source>
</evidence>
<keyword evidence="2" id="KW-0808">Transferase</keyword>
<accession>A0ABQ3UTY5</accession>
<name>A0ABQ3UTY5_9CHLR</name>
<feature type="domain" description="Methyltransferase type 11" evidence="1">
    <location>
        <begin position="45"/>
        <end position="140"/>
    </location>
</feature>
<dbReference type="Proteomes" id="UP000654345">
    <property type="component" value="Unassembled WGS sequence"/>
</dbReference>
<dbReference type="RefSeq" id="WP_201372829.1">
    <property type="nucleotide sequence ID" value="NZ_BNJG01000002.1"/>
</dbReference>
<gene>
    <name evidence="2" type="ORF">KSB_47740</name>
</gene>
<dbReference type="CDD" id="cd02440">
    <property type="entry name" value="AdoMet_MTases"/>
    <property type="match status" value="1"/>
</dbReference>
<dbReference type="Pfam" id="PF08241">
    <property type="entry name" value="Methyltransf_11"/>
    <property type="match status" value="1"/>
</dbReference>
<dbReference type="GO" id="GO:0008168">
    <property type="term" value="F:methyltransferase activity"/>
    <property type="evidence" value="ECO:0007669"/>
    <property type="project" value="UniProtKB-KW"/>
</dbReference>
<dbReference type="InterPro" id="IPR013216">
    <property type="entry name" value="Methyltransf_11"/>
</dbReference>